<dbReference type="OrthoDB" id="9809852at2"/>
<dbReference type="Pfam" id="PF00270">
    <property type="entry name" value="DEAD"/>
    <property type="match status" value="1"/>
</dbReference>
<evidence type="ECO:0000313" key="11">
    <source>
        <dbReference type="EMBL" id="RNL42167.1"/>
    </source>
</evidence>
<dbReference type="InterPro" id="IPR001650">
    <property type="entry name" value="Helicase_C-like"/>
</dbReference>
<evidence type="ECO:0000259" key="10">
    <source>
        <dbReference type="PROSITE" id="PS51194"/>
    </source>
</evidence>
<dbReference type="SMART" id="SM00487">
    <property type="entry name" value="DEXDc"/>
    <property type="match status" value="1"/>
</dbReference>
<reference evidence="12" key="1">
    <citation type="submission" date="2018-05" db="EMBL/GenBank/DDBJ databases">
        <title>Genome Sequencing of selected type strains of the family Eggerthellaceae.</title>
        <authorList>
            <person name="Danylec N."/>
            <person name="Stoll D.A."/>
            <person name="Doetsch A."/>
            <person name="Huch M."/>
        </authorList>
    </citation>
    <scope>NUCLEOTIDE SEQUENCE [LARGE SCALE GENOMIC DNA]</scope>
    <source>
        <strain evidence="12">DSM 24851</strain>
    </source>
</reference>
<dbReference type="Pfam" id="PF00271">
    <property type="entry name" value="Helicase_C"/>
    <property type="match status" value="1"/>
</dbReference>
<proteinExistence type="inferred from homology"/>
<dbReference type="PANTHER" id="PTHR30255:SF2">
    <property type="entry name" value="SINGLE-STRANDED-DNA-SPECIFIC EXONUCLEASE RECJ"/>
    <property type="match status" value="1"/>
</dbReference>
<dbReference type="Pfam" id="PF17768">
    <property type="entry name" value="RecJ_OB"/>
    <property type="match status" value="1"/>
</dbReference>
<feature type="domain" description="Helicase ATP-binding" evidence="9">
    <location>
        <begin position="642"/>
        <end position="817"/>
    </location>
</feature>
<dbReference type="PROSITE" id="PS51194">
    <property type="entry name" value="HELICASE_CTER"/>
    <property type="match status" value="1"/>
</dbReference>
<dbReference type="GO" id="GO:0003676">
    <property type="term" value="F:nucleic acid binding"/>
    <property type="evidence" value="ECO:0007669"/>
    <property type="project" value="InterPro"/>
</dbReference>
<evidence type="ECO:0000259" key="9">
    <source>
        <dbReference type="PROSITE" id="PS51192"/>
    </source>
</evidence>
<keyword evidence="6 11" id="KW-0269">Exonuclease</keyword>
<dbReference type="AlphaFoldDB" id="A0A3N0B4X6"/>
<dbReference type="InterPro" id="IPR051673">
    <property type="entry name" value="SSDNA_exonuclease_RecJ"/>
</dbReference>
<evidence type="ECO:0000256" key="4">
    <source>
        <dbReference type="ARBA" id="ARBA00022741"/>
    </source>
</evidence>
<dbReference type="GO" id="GO:0008409">
    <property type="term" value="F:5'-3' exonuclease activity"/>
    <property type="evidence" value="ECO:0007669"/>
    <property type="project" value="InterPro"/>
</dbReference>
<evidence type="ECO:0000256" key="1">
    <source>
        <dbReference type="ARBA" id="ARBA00005915"/>
    </source>
</evidence>
<comment type="similarity">
    <text evidence="1">Belongs to the RecJ family.</text>
</comment>
<accession>A0A3N0B4X6</accession>
<dbReference type="Pfam" id="PF01368">
    <property type="entry name" value="DHH"/>
    <property type="match status" value="1"/>
</dbReference>
<dbReference type="InterPro" id="IPR001667">
    <property type="entry name" value="DDH_dom"/>
</dbReference>
<protein>
    <recommendedName>
        <fullName evidence="2">Single-stranded-DNA-specific exonuclease RecJ</fullName>
    </recommendedName>
</protein>
<dbReference type="InterPro" id="IPR027417">
    <property type="entry name" value="P-loop_NTPase"/>
</dbReference>
<dbReference type="InterPro" id="IPR014001">
    <property type="entry name" value="Helicase_ATP-bd"/>
</dbReference>
<dbReference type="Proteomes" id="UP000269591">
    <property type="component" value="Unassembled WGS sequence"/>
</dbReference>
<evidence type="ECO:0000256" key="2">
    <source>
        <dbReference type="ARBA" id="ARBA00019841"/>
    </source>
</evidence>
<dbReference type="InterPro" id="IPR038763">
    <property type="entry name" value="DHH_sf"/>
</dbReference>
<dbReference type="Gene3D" id="3.40.50.300">
    <property type="entry name" value="P-loop containing nucleotide triphosphate hydrolases"/>
    <property type="match status" value="2"/>
</dbReference>
<dbReference type="SUPFAM" id="SSF64182">
    <property type="entry name" value="DHH phosphoesterases"/>
    <property type="match status" value="1"/>
</dbReference>
<dbReference type="NCBIfam" id="TIGR00644">
    <property type="entry name" value="recJ"/>
    <property type="match status" value="1"/>
</dbReference>
<evidence type="ECO:0000256" key="7">
    <source>
        <dbReference type="ARBA" id="ARBA00022840"/>
    </source>
</evidence>
<name>A0A3N0B4X6_9ACTN</name>
<dbReference type="RefSeq" id="WP_123208025.1">
    <property type="nucleotide sequence ID" value="NZ_JBHTHO010000013.1"/>
</dbReference>
<dbReference type="Gene3D" id="3.90.1640.30">
    <property type="match status" value="1"/>
</dbReference>
<evidence type="ECO:0000256" key="6">
    <source>
        <dbReference type="ARBA" id="ARBA00022839"/>
    </source>
</evidence>
<dbReference type="SUPFAM" id="SSF52540">
    <property type="entry name" value="P-loop containing nucleoside triphosphate hydrolases"/>
    <property type="match status" value="1"/>
</dbReference>
<keyword evidence="12" id="KW-1185">Reference proteome</keyword>
<organism evidence="11 12">
    <name type="scientific">Slackia equolifaciens</name>
    <dbReference type="NCBI Taxonomy" id="498718"/>
    <lineage>
        <taxon>Bacteria</taxon>
        <taxon>Bacillati</taxon>
        <taxon>Actinomycetota</taxon>
        <taxon>Coriobacteriia</taxon>
        <taxon>Eggerthellales</taxon>
        <taxon>Eggerthellaceae</taxon>
        <taxon>Slackia</taxon>
    </lineage>
</organism>
<keyword evidence="5" id="KW-0378">Hydrolase</keyword>
<dbReference type="InterPro" id="IPR011545">
    <property type="entry name" value="DEAD/DEAH_box_helicase_dom"/>
</dbReference>
<dbReference type="InterPro" id="IPR041122">
    <property type="entry name" value="RecJ_OB"/>
</dbReference>
<evidence type="ECO:0000256" key="8">
    <source>
        <dbReference type="SAM" id="Coils"/>
    </source>
</evidence>
<comment type="caution">
    <text evidence="11">The sequence shown here is derived from an EMBL/GenBank/DDBJ whole genome shotgun (WGS) entry which is preliminary data.</text>
</comment>
<keyword evidence="8" id="KW-0175">Coiled coil</keyword>
<feature type="domain" description="Helicase C-terminal" evidence="10">
    <location>
        <begin position="836"/>
        <end position="989"/>
    </location>
</feature>
<dbReference type="PANTHER" id="PTHR30255">
    <property type="entry name" value="SINGLE-STRANDED-DNA-SPECIFIC EXONUCLEASE RECJ"/>
    <property type="match status" value="1"/>
</dbReference>
<dbReference type="SMART" id="SM00490">
    <property type="entry name" value="HELICc"/>
    <property type="match status" value="1"/>
</dbReference>
<dbReference type="Pfam" id="PF02272">
    <property type="entry name" value="DHHA1"/>
    <property type="match status" value="1"/>
</dbReference>
<evidence type="ECO:0000256" key="5">
    <source>
        <dbReference type="ARBA" id="ARBA00022801"/>
    </source>
</evidence>
<keyword evidence="3" id="KW-0540">Nuclease</keyword>
<dbReference type="GO" id="GO:0005524">
    <property type="term" value="F:ATP binding"/>
    <property type="evidence" value="ECO:0007669"/>
    <property type="project" value="UniProtKB-KW"/>
</dbReference>
<keyword evidence="4" id="KW-0547">Nucleotide-binding</keyword>
<dbReference type="Gene3D" id="3.10.310.30">
    <property type="match status" value="1"/>
</dbReference>
<dbReference type="EMBL" id="QIBX01000001">
    <property type="protein sequence ID" value="RNL42167.1"/>
    <property type="molecule type" value="Genomic_DNA"/>
</dbReference>
<dbReference type="GO" id="GO:0006281">
    <property type="term" value="P:DNA repair"/>
    <property type="evidence" value="ECO:0007669"/>
    <property type="project" value="InterPro"/>
</dbReference>
<evidence type="ECO:0000256" key="3">
    <source>
        <dbReference type="ARBA" id="ARBA00022722"/>
    </source>
</evidence>
<gene>
    <name evidence="11" type="primary">recJ</name>
    <name evidence="11" type="ORF">DMP06_01835</name>
</gene>
<feature type="coiled-coil region" evidence="8">
    <location>
        <begin position="309"/>
        <end position="336"/>
    </location>
</feature>
<keyword evidence="7" id="KW-0067">ATP-binding</keyword>
<dbReference type="GO" id="GO:0006310">
    <property type="term" value="P:DNA recombination"/>
    <property type="evidence" value="ECO:0007669"/>
    <property type="project" value="InterPro"/>
</dbReference>
<dbReference type="InterPro" id="IPR004610">
    <property type="entry name" value="RecJ"/>
</dbReference>
<sequence length="1134" mass="122254">MAAQFRIAPADPALVSLIQQEFGLAHFVARTMVAHGVKSVEEARTFLTPDLERDWRNPYEIPQMKEAADRIERAIRDGERVLVFGDFDLDGISATTVLTRGLRELGCDAVPFIPKRFDEGYGLTPAAIERACASEPSLIVTVDCGISCKEEALLVAQAGIDLVVTDHHEPGGMVPEGVPVADPKCDPSCESSILAGVGVALKMVQVLGGRMGHPHLWREYTDFATLGTVADLMPLVGENRALVADGIARMNANPRPCIAALVGVCNAAGKPLSSTNLSFSLIPRLNAAGRMGNADLALELLMTDDFEEAQQKAAELDCVNSERRAIEAELAEAAKAKAAASYSGERALVVAGEGWHEGVKGIVASRLVNAYGVPALLFTIDGDEARGSGRSVGSVNLFKAVESTSDILTRFGGHEAAVGVTLPVDKLPEFTERLCAYMDELPEGSFHPLIEVDAVIDLDELTLPAVESLDRLAPFGQENPTPRYLAHNVRLTNCRAVGANKNHLSCSLTDGVASVDGIMFHCDGISSLMTCGCVVDAAFQAQVDEWRGRRSVKCMLDAIEPASACPALRACLPDDEIDFVSELYDIDRDLEESGDDPCGCGQADCRAKWQTLLSEDPQEFTRRLIAAFIGDAPLHDSQRRALDALAQGRSTLAVMGTGRGKSLIFQVHAARVALTQGKASVFVYPLRALLADQRFHLASAFEGLGLSVAALSGETPLPERRRVYAGLAEGSVDVVLTTPEYLAFHADEIAACQRVGFFVVDEAHHVLQSGAGRRTAYLNLGGVVSKLGNPTVLAVTATAPAEVEEAVCQTLGIEEVVRDDHARFNLGLDDRRSMRDKDSYVAGIIATGEKTVVYVNSRLGTVDVARTLRTMVPQVAMQIGFYNAGLSREERERVERLFREGVLRVLVCTSAFGEGVDIPDIRHVVLYGMPFSEIEFNQISGRAGRNGQEACIHVLFGKRDVMQNEGILAGSAPEHDAMACIYRELKRLQRDAEAQVAAGALAHGGQPSGPGAALVHEGEVFFTISDEDLADACMARRPRFVIDAQACCCGISVFEELGLVRTYDSCGCASHARAVHVCMGASKVELTDSVLYREGMGDMEEFARFREWAMRSPAEVLRGRIVRPMLSDESQRGE</sequence>
<dbReference type="PROSITE" id="PS51192">
    <property type="entry name" value="HELICASE_ATP_BIND_1"/>
    <property type="match status" value="1"/>
</dbReference>
<dbReference type="InterPro" id="IPR003156">
    <property type="entry name" value="DHHA1_dom"/>
</dbReference>
<evidence type="ECO:0000313" key="12">
    <source>
        <dbReference type="Proteomes" id="UP000269591"/>
    </source>
</evidence>